<name>A0ABX1BJ38_9ACTN</name>
<keyword evidence="2" id="KW-1185">Reference proteome</keyword>
<organism evidence="1 2">
    <name type="scientific">Nonomuraea composti</name>
    <dbReference type="NCBI Taxonomy" id="2720023"/>
    <lineage>
        <taxon>Bacteria</taxon>
        <taxon>Bacillati</taxon>
        <taxon>Actinomycetota</taxon>
        <taxon>Actinomycetes</taxon>
        <taxon>Streptosporangiales</taxon>
        <taxon>Streptosporangiaceae</taxon>
        <taxon>Nonomuraea</taxon>
    </lineage>
</organism>
<gene>
    <name evidence="1" type="ORF">HCN51_51360</name>
</gene>
<protein>
    <recommendedName>
        <fullName evidence="3">Right-handed parallel beta-helix repeat-containing protein</fullName>
    </recommendedName>
</protein>
<proteinExistence type="predicted"/>
<accession>A0ABX1BJ38</accession>
<reference evidence="1 2" key="1">
    <citation type="submission" date="2020-03" db="EMBL/GenBank/DDBJ databases">
        <title>WGS of actinomycetes isolated from Thailand.</title>
        <authorList>
            <person name="Thawai C."/>
        </authorList>
    </citation>
    <scope>NUCLEOTIDE SEQUENCE [LARGE SCALE GENOMIC DNA]</scope>
    <source>
        <strain evidence="1 2">FMUSA5-5</strain>
    </source>
</reference>
<dbReference type="EMBL" id="JAATEP010000072">
    <property type="protein sequence ID" value="NJP97734.1"/>
    <property type="molecule type" value="Genomic_DNA"/>
</dbReference>
<dbReference type="InterPro" id="IPR011050">
    <property type="entry name" value="Pectin_lyase_fold/virulence"/>
</dbReference>
<evidence type="ECO:0000313" key="2">
    <source>
        <dbReference type="Proteomes" id="UP000696294"/>
    </source>
</evidence>
<evidence type="ECO:0000313" key="1">
    <source>
        <dbReference type="EMBL" id="NJP97734.1"/>
    </source>
</evidence>
<dbReference type="RefSeq" id="WP_168020401.1">
    <property type="nucleotide sequence ID" value="NZ_JAATEP010000072.1"/>
</dbReference>
<comment type="caution">
    <text evidence="1">The sequence shown here is derived from an EMBL/GenBank/DDBJ whole genome shotgun (WGS) entry which is preliminary data.</text>
</comment>
<sequence>MVIFGSWPLPAGQRSRFARNRCDPTGPDVGGAAIRVLDQYHDRPVRAVRSSFEGGVCSNSGALSSIGVSRWVTGSVMTGNRAVGRGANPVPGWHPDCGSGGAIYADGNRFTVRIVGSRIEGNRVREGSGAILFVSNDRAGTLRIERSMLRRNPNAGFATRGFPAFSSSVRESRRWCRPR</sequence>
<dbReference type="SUPFAM" id="SSF51126">
    <property type="entry name" value="Pectin lyase-like"/>
    <property type="match status" value="1"/>
</dbReference>
<evidence type="ECO:0008006" key="3">
    <source>
        <dbReference type="Google" id="ProtNLM"/>
    </source>
</evidence>
<dbReference type="Proteomes" id="UP000696294">
    <property type="component" value="Unassembled WGS sequence"/>
</dbReference>